<keyword evidence="2" id="KW-1185">Reference proteome</keyword>
<sequence>SKSTTLATLTISSQLTILAQATKLNNSVANSLTKKKKAADQVANIKTSDSPMTTTKNLTATNNITTINKSLDSRKELLVDPMLSANHVKKEYYIHRIKESLWSTFGISNVKLDSNNPNSDTFLALIIKYTFISEDKCTYANAIWTQAVLELIFDKNYLLVKLDSDVVDTWYQKLLKETNTYTSFANLQVKSLDSIDVDDLYKSLFDFNSESHLSNNDIKDNNGNENYITGS</sequence>
<dbReference type="Proteomes" id="UP000789702">
    <property type="component" value="Unassembled WGS sequence"/>
</dbReference>
<accession>A0ACA9LZQ6</accession>
<gene>
    <name evidence="1" type="ORF">DHETER_LOCUS5662</name>
</gene>
<evidence type="ECO:0000313" key="2">
    <source>
        <dbReference type="Proteomes" id="UP000789702"/>
    </source>
</evidence>
<evidence type="ECO:0000313" key="1">
    <source>
        <dbReference type="EMBL" id="CAG8561364.1"/>
    </source>
</evidence>
<proteinExistence type="predicted"/>
<organism evidence="1 2">
    <name type="scientific">Dentiscutata heterogama</name>
    <dbReference type="NCBI Taxonomy" id="1316150"/>
    <lineage>
        <taxon>Eukaryota</taxon>
        <taxon>Fungi</taxon>
        <taxon>Fungi incertae sedis</taxon>
        <taxon>Mucoromycota</taxon>
        <taxon>Glomeromycotina</taxon>
        <taxon>Glomeromycetes</taxon>
        <taxon>Diversisporales</taxon>
        <taxon>Gigasporaceae</taxon>
        <taxon>Dentiscutata</taxon>
    </lineage>
</organism>
<protein>
    <submittedName>
        <fullName evidence="1">7993_t:CDS:1</fullName>
    </submittedName>
</protein>
<name>A0ACA9LZQ6_9GLOM</name>
<reference evidence="1" key="1">
    <citation type="submission" date="2021-06" db="EMBL/GenBank/DDBJ databases">
        <authorList>
            <person name="Kallberg Y."/>
            <person name="Tangrot J."/>
            <person name="Rosling A."/>
        </authorList>
    </citation>
    <scope>NUCLEOTIDE SEQUENCE</scope>
    <source>
        <strain evidence="1">IL203A</strain>
    </source>
</reference>
<comment type="caution">
    <text evidence="1">The sequence shown here is derived from an EMBL/GenBank/DDBJ whole genome shotgun (WGS) entry which is preliminary data.</text>
</comment>
<dbReference type="EMBL" id="CAJVPU010006458">
    <property type="protein sequence ID" value="CAG8561364.1"/>
    <property type="molecule type" value="Genomic_DNA"/>
</dbReference>
<feature type="non-terminal residue" evidence="1">
    <location>
        <position position="1"/>
    </location>
</feature>